<evidence type="ECO:0000313" key="3">
    <source>
        <dbReference type="Proteomes" id="UP000258927"/>
    </source>
</evidence>
<accession>A0A2R4MDS7</accession>
<sequence>MFISKFYFLFKQLLSEIWIRLTAFSLLAILTALAAVALKPFIPEQWIWNMGSQSVEPILNIIASSMLAVSTFSLGIMANAMSSAAQSTTPRATQLLLKDKTSQNVLTTFLGSFIFALVGIIALHMGVYDQGGRVILLAMTLVILIIIFTSFIRWIDLLRVFGRIPDTLDRVEKATISTMENWQIDPHLGCNPYRESELKTANWTPIHAQHPEYVQHVDLNALNEYAEELDARIFLTAQPGTFACPTLPLAWCSKKLQKDQEKKIRRMFHLANERTFEQDPELGFVVLAETGARALSKAINDPGTAADCLRRGLRILLRFTPKEIDTPDYEHIWIAPLPLDQVLTTLFVPMMRDGGEIFEIQSTIVHCLENLSAARKELFSEPLQPIIKKHISHLKNGNLLSEEIEALTARLHKLQKA</sequence>
<protein>
    <recommendedName>
        <fullName evidence="4">DUF2254 domain-containing protein</fullName>
    </recommendedName>
</protein>
<dbReference type="EMBL" id="CP021330">
    <property type="protein sequence ID" value="AVX04095.1"/>
    <property type="molecule type" value="Genomic_DNA"/>
</dbReference>
<evidence type="ECO:0008006" key="4">
    <source>
        <dbReference type="Google" id="ProtNLM"/>
    </source>
</evidence>
<dbReference type="Pfam" id="PF10011">
    <property type="entry name" value="DUF2254"/>
    <property type="match status" value="1"/>
</dbReference>
<feature type="transmembrane region" description="Helical" evidence="1">
    <location>
        <begin position="105"/>
        <end position="128"/>
    </location>
</feature>
<feature type="transmembrane region" description="Helical" evidence="1">
    <location>
        <begin position="134"/>
        <end position="155"/>
    </location>
</feature>
<keyword evidence="1" id="KW-0472">Membrane</keyword>
<keyword evidence="3" id="KW-1185">Reference proteome</keyword>
<dbReference type="AlphaFoldDB" id="A0A2R4MDS7"/>
<proteinExistence type="predicted"/>
<dbReference type="InterPro" id="IPR018723">
    <property type="entry name" value="DUF2254_membrane"/>
</dbReference>
<evidence type="ECO:0000256" key="1">
    <source>
        <dbReference type="SAM" id="Phobius"/>
    </source>
</evidence>
<feature type="transmembrane region" description="Helical" evidence="1">
    <location>
        <begin position="58"/>
        <end position="84"/>
    </location>
</feature>
<evidence type="ECO:0000313" key="2">
    <source>
        <dbReference type="EMBL" id="AVX04095.1"/>
    </source>
</evidence>
<dbReference type="KEGG" id="mmyr:MXMO3_01565"/>
<keyword evidence="1" id="KW-1133">Transmembrane helix</keyword>
<feature type="transmembrane region" description="Helical" evidence="1">
    <location>
        <begin position="21"/>
        <end position="38"/>
    </location>
</feature>
<organism evidence="2 3">
    <name type="scientific">Maritalea myrionectae</name>
    <dbReference type="NCBI Taxonomy" id="454601"/>
    <lineage>
        <taxon>Bacteria</taxon>
        <taxon>Pseudomonadati</taxon>
        <taxon>Pseudomonadota</taxon>
        <taxon>Alphaproteobacteria</taxon>
        <taxon>Hyphomicrobiales</taxon>
        <taxon>Devosiaceae</taxon>
        <taxon>Maritalea</taxon>
    </lineage>
</organism>
<gene>
    <name evidence="2" type="ORF">MXMO3_01565</name>
</gene>
<dbReference type="RefSeq" id="WP_117395488.1">
    <property type="nucleotide sequence ID" value="NZ_CP021330.1"/>
</dbReference>
<dbReference type="Proteomes" id="UP000258927">
    <property type="component" value="Chromosome"/>
</dbReference>
<reference evidence="2 3" key="1">
    <citation type="submission" date="2017-05" db="EMBL/GenBank/DDBJ databases">
        <title>Genome Analysis of Maritalea myrionectae HL2708#5.</title>
        <authorList>
            <consortium name="Cotde Inc.-PKNU"/>
            <person name="Jang D."/>
            <person name="Oh H.-M."/>
        </authorList>
    </citation>
    <scope>NUCLEOTIDE SEQUENCE [LARGE SCALE GENOMIC DNA]</scope>
    <source>
        <strain evidence="2 3">HL2708#5</strain>
    </source>
</reference>
<keyword evidence="1" id="KW-0812">Transmembrane</keyword>
<dbReference type="STRING" id="1122213.GCA_000423365_01225"/>
<name>A0A2R4MDS7_9HYPH</name>